<organism evidence="2 3">
    <name type="scientific">Saguinus oedipus</name>
    <name type="common">Cotton-top tamarin</name>
    <name type="synonym">Oedipomidas oedipus</name>
    <dbReference type="NCBI Taxonomy" id="9490"/>
    <lineage>
        <taxon>Eukaryota</taxon>
        <taxon>Metazoa</taxon>
        <taxon>Chordata</taxon>
        <taxon>Craniata</taxon>
        <taxon>Vertebrata</taxon>
        <taxon>Euteleostomi</taxon>
        <taxon>Mammalia</taxon>
        <taxon>Eutheria</taxon>
        <taxon>Euarchontoglires</taxon>
        <taxon>Primates</taxon>
        <taxon>Haplorrhini</taxon>
        <taxon>Platyrrhini</taxon>
        <taxon>Cebidae</taxon>
        <taxon>Callitrichinae</taxon>
        <taxon>Saguinus</taxon>
    </lineage>
</organism>
<feature type="compositionally biased region" description="Polar residues" evidence="1">
    <location>
        <begin position="66"/>
        <end position="77"/>
    </location>
</feature>
<comment type="caution">
    <text evidence="2">The sequence shown here is derived from an EMBL/GenBank/DDBJ whole genome shotgun (WGS) entry which is preliminary data.</text>
</comment>
<feature type="compositionally biased region" description="Low complexity" evidence="1">
    <location>
        <begin position="168"/>
        <end position="179"/>
    </location>
</feature>
<feature type="region of interest" description="Disordered" evidence="1">
    <location>
        <begin position="47"/>
        <end position="79"/>
    </location>
</feature>
<protein>
    <submittedName>
        <fullName evidence="2">Uncharacterized protein</fullName>
    </submittedName>
</protein>
<gene>
    <name evidence="2" type="ORF">P7K49_022615</name>
</gene>
<evidence type="ECO:0000313" key="2">
    <source>
        <dbReference type="EMBL" id="KAK2097165.1"/>
    </source>
</evidence>
<dbReference type="Proteomes" id="UP001266305">
    <property type="component" value="Unassembled WGS sequence"/>
</dbReference>
<accession>A0ABQ9UK69</accession>
<feature type="region of interest" description="Disordered" evidence="1">
    <location>
        <begin position="204"/>
        <end position="263"/>
    </location>
</feature>
<name>A0ABQ9UK69_SAGOE</name>
<reference evidence="2 3" key="1">
    <citation type="submission" date="2023-05" db="EMBL/GenBank/DDBJ databases">
        <title>B98-5 Cell Line De Novo Hybrid Assembly: An Optical Mapping Approach.</title>
        <authorList>
            <person name="Kananen K."/>
            <person name="Auerbach J.A."/>
            <person name="Kautto E."/>
            <person name="Blachly J.S."/>
        </authorList>
    </citation>
    <scope>NUCLEOTIDE SEQUENCE [LARGE SCALE GENOMIC DNA]</scope>
    <source>
        <strain evidence="2">B95-8</strain>
        <tissue evidence="2">Cell line</tissue>
    </source>
</reference>
<evidence type="ECO:0000313" key="3">
    <source>
        <dbReference type="Proteomes" id="UP001266305"/>
    </source>
</evidence>
<dbReference type="EMBL" id="JASSZA010000011">
    <property type="protein sequence ID" value="KAK2097165.1"/>
    <property type="molecule type" value="Genomic_DNA"/>
</dbReference>
<evidence type="ECO:0000256" key="1">
    <source>
        <dbReference type="SAM" id="MobiDB-lite"/>
    </source>
</evidence>
<proteinExistence type="predicted"/>
<keyword evidence="3" id="KW-1185">Reference proteome</keyword>
<sequence>MAKGTKSSFLPNPPTVSCRVCGDEQKLDKHNIKCPQAAQQVRVLHRGSTAPGTVPESPERLDERSQGNSCVKISSTGAPPLNRRRRITVLLVSSDENHIIAPAPPRHALPGKLSQPEDATVYQETHLPNPQQYAPCTRKPSPQRRQAPSCTRKSSPQCRQAPSCTRKSSPQPTQVSVSQETIPSALAGTLMYQEIITSAHPSACVPGNHRLGPAQASRTPGNHRLSPAQATHSPGNHRLGPAQATHSPGNHRLSPAQATRSPENHRLGPCGLCVLGNYRLGPRCQPRPPSFPCAPWKPTCHSKSACLFWSSG</sequence>
<feature type="region of interest" description="Disordered" evidence="1">
    <location>
        <begin position="127"/>
        <end position="179"/>
    </location>
</feature>
<feature type="compositionally biased region" description="Polar residues" evidence="1">
    <location>
        <begin position="143"/>
        <end position="167"/>
    </location>
</feature>